<evidence type="ECO:0008006" key="3">
    <source>
        <dbReference type="Google" id="ProtNLM"/>
    </source>
</evidence>
<protein>
    <recommendedName>
        <fullName evidence="3">Dpoa decarboxylase</fullName>
    </recommendedName>
</protein>
<reference evidence="1 2" key="1">
    <citation type="submission" date="2017-08" db="EMBL/GenBank/DDBJ databases">
        <authorList>
            <person name="de Groot N.N."/>
        </authorList>
    </citation>
    <scope>NUCLEOTIDE SEQUENCE [LARGE SCALE GENOMIC DNA]</scope>
</reference>
<proteinExistence type="predicted"/>
<name>A0A248SL90_9CAUD</name>
<evidence type="ECO:0000313" key="1">
    <source>
        <dbReference type="EMBL" id="ASV45056.1"/>
    </source>
</evidence>
<evidence type="ECO:0000313" key="2">
    <source>
        <dbReference type="Proteomes" id="UP000224252"/>
    </source>
</evidence>
<keyword evidence="2" id="KW-1185">Reference proteome</keyword>
<gene>
    <name evidence="1" type="ORF">SopranoGao_33</name>
</gene>
<organism evidence="1 2">
    <name type="scientific">Klebsiella phage SopranoGao</name>
    <dbReference type="NCBI Taxonomy" id="2026944"/>
    <lineage>
        <taxon>Viruses</taxon>
        <taxon>Duplodnaviria</taxon>
        <taxon>Heunggongvirae</taxon>
        <taxon>Uroviricota</taxon>
        <taxon>Caudoviricetes</taxon>
        <taxon>Lastavirus</taxon>
        <taxon>Lastavirus sopranogao</taxon>
    </lineage>
</organism>
<accession>A0A248SL90</accession>
<dbReference type="Proteomes" id="UP000224252">
    <property type="component" value="Segment"/>
</dbReference>
<dbReference type="EMBL" id="MF612073">
    <property type="protein sequence ID" value="ASV45056.1"/>
    <property type="molecule type" value="Genomic_DNA"/>
</dbReference>
<sequence length="107" mass="12242">MTTECTALRTDGFITNIKSRNPFDVIRADVVLKRLEKHASQGCGLYYEIYEARLLGMAIAHLELLPPKDRQTFIAAAEKRGLTLNEEELERAEEARADVMREIRADY</sequence>